<protein>
    <recommendedName>
        <fullName evidence="3">STAS/SEC14 domain-containing protein</fullName>
    </recommendedName>
</protein>
<comment type="caution">
    <text evidence="1">The sequence shown here is derived from an EMBL/GenBank/DDBJ whole genome shotgun (WGS) entry which is preliminary data.</text>
</comment>
<dbReference type="RefSeq" id="WP_123129184.1">
    <property type="nucleotide sequence ID" value="NZ_RJJD01000023.1"/>
</dbReference>
<sequence>MILYQNGLLQLDYEPATDVLHVTLPSAHLFGVSELQRSLDTIASYIQSYDVKKLLLNSSNTVLHDLDDASYREVVAKFFTDLKRTRLQRIARVGTSTASHEDRSARITSTLKQELYAPFVLETFPNEGKAFQWLLEKN</sequence>
<dbReference type="EMBL" id="RJJD01000023">
    <property type="protein sequence ID" value="RNI21859.1"/>
    <property type="molecule type" value="Genomic_DNA"/>
</dbReference>
<keyword evidence="2" id="KW-1185">Reference proteome</keyword>
<evidence type="ECO:0000313" key="1">
    <source>
        <dbReference type="EMBL" id="RNI21859.1"/>
    </source>
</evidence>
<dbReference type="Proteomes" id="UP000272117">
    <property type="component" value="Unassembled WGS sequence"/>
</dbReference>
<organism evidence="1 2">
    <name type="scientific">Rufibacter latericius</name>
    <dbReference type="NCBI Taxonomy" id="2487040"/>
    <lineage>
        <taxon>Bacteria</taxon>
        <taxon>Pseudomonadati</taxon>
        <taxon>Bacteroidota</taxon>
        <taxon>Cytophagia</taxon>
        <taxon>Cytophagales</taxon>
        <taxon>Hymenobacteraceae</taxon>
        <taxon>Rufibacter</taxon>
    </lineage>
</organism>
<dbReference type="OrthoDB" id="852207at2"/>
<dbReference type="AlphaFoldDB" id="A0A3M9M8G0"/>
<evidence type="ECO:0008006" key="3">
    <source>
        <dbReference type="Google" id="ProtNLM"/>
    </source>
</evidence>
<gene>
    <name evidence="1" type="ORF">EFB08_22190</name>
</gene>
<evidence type="ECO:0000313" key="2">
    <source>
        <dbReference type="Proteomes" id="UP000272117"/>
    </source>
</evidence>
<accession>A0A3M9M8G0</accession>
<proteinExistence type="predicted"/>
<name>A0A3M9M8G0_9BACT</name>
<reference evidence="1 2" key="1">
    <citation type="submission" date="2018-11" db="EMBL/GenBank/DDBJ databases">
        <title>Rufibacter latericius sp. nov., isolated from water in Baiyang Lake.</title>
        <authorList>
            <person name="Yang Y."/>
        </authorList>
    </citation>
    <scope>NUCLEOTIDE SEQUENCE [LARGE SCALE GENOMIC DNA]</scope>
    <source>
        <strain evidence="1 2">R-22-1c-1</strain>
    </source>
</reference>